<evidence type="ECO:0000313" key="4">
    <source>
        <dbReference type="Proteomes" id="UP000827721"/>
    </source>
</evidence>
<name>A0ABQ8HL59_9ROSI</name>
<dbReference type="Proteomes" id="UP000827721">
    <property type="component" value="Unassembled WGS sequence"/>
</dbReference>
<protein>
    <submittedName>
        <fullName evidence="3">Uncharacterized protein</fullName>
    </submittedName>
</protein>
<evidence type="ECO:0000256" key="1">
    <source>
        <dbReference type="ARBA" id="ARBA00022723"/>
    </source>
</evidence>
<gene>
    <name evidence="3" type="ORF">JRO89_XS09G0131700</name>
</gene>
<evidence type="ECO:0000313" key="3">
    <source>
        <dbReference type="EMBL" id="KAH7565097.1"/>
    </source>
</evidence>
<keyword evidence="1" id="KW-0479">Metal-binding</keyword>
<dbReference type="PANTHER" id="PTHR10122">
    <property type="entry name" value="CYTOCHROME C OXIDASE SUBUNIT 5B, MITOCHONDRIAL"/>
    <property type="match status" value="1"/>
</dbReference>
<dbReference type="InterPro" id="IPR036972">
    <property type="entry name" value="Cyt_c_oxidase_su5b_sf"/>
</dbReference>
<dbReference type="Gene3D" id="2.60.11.10">
    <property type="entry name" value="Cytochrome c oxidase, subunit Vb"/>
    <property type="match status" value="1"/>
</dbReference>
<dbReference type="SUPFAM" id="SSF57802">
    <property type="entry name" value="Rubredoxin-like"/>
    <property type="match status" value="1"/>
</dbReference>
<sequence length="182" mass="20238">MWRRICTSQLKALALTHAHSSCRSAPSIALSANRSLASPPLFVTRLFSTESAGTSVKKVEDVMPIATGHEREELEAELEGRKLLDINYPVGPFGTKEAPAVIKSYYDKRIVGCPGGEGGGIFFSLLFPLSWKMNMMLSGFGWRKASHMNVQCAHSTLCWKWWAQEDLQMDMAMMIIITDHSS</sequence>
<reference evidence="3 4" key="1">
    <citation type="submission" date="2021-02" db="EMBL/GenBank/DDBJ databases">
        <title>Plant Genome Project.</title>
        <authorList>
            <person name="Zhang R.-G."/>
        </authorList>
    </citation>
    <scope>NUCLEOTIDE SEQUENCE [LARGE SCALE GENOMIC DNA]</scope>
    <source>
        <tissue evidence="3">Leaves</tissue>
    </source>
</reference>
<dbReference type="Pfam" id="PF01215">
    <property type="entry name" value="COX5B"/>
    <property type="match status" value="1"/>
</dbReference>
<organism evidence="3 4">
    <name type="scientific">Xanthoceras sorbifolium</name>
    <dbReference type="NCBI Taxonomy" id="99658"/>
    <lineage>
        <taxon>Eukaryota</taxon>
        <taxon>Viridiplantae</taxon>
        <taxon>Streptophyta</taxon>
        <taxon>Embryophyta</taxon>
        <taxon>Tracheophyta</taxon>
        <taxon>Spermatophyta</taxon>
        <taxon>Magnoliopsida</taxon>
        <taxon>eudicotyledons</taxon>
        <taxon>Gunneridae</taxon>
        <taxon>Pentapetalae</taxon>
        <taxon>rosids</taxon>
        <taxon>malvids</taxon>
        <taxon>Sapindales</taxon>
        <taxon>Sapindaceae</taxon>
        <taxon>Xanthoceroideae</taxon>
        <taxon>Xanthoceras</taxon>
    </lineage>
</organism>
<dbReference type="InterPro" id="IPR002124">
    <property type="entry name" value="Cyt_c_oxidase_su5b"/>
</dbReference>
<accession>A0ABQ8HL59</accession>
<comment type="caution">
    <text evidence="3">The sequence shown here is derived from an EMBL/GenBank/DDBJ whole genome shotgun (WGS) entry which is preliminary data.</text>
</comment>
<dbReference type="PANTHER" id="PTHR10122:SF0">
    <property type="entry name" value="CYTOCHROME C OXIDASE SUBUNIT 5B, ISOFORM A-RELATED"/>
    <property type="match status" value="1"/>
</dbReference>
<keyword evidence="2" id="KW-0862">Zinc</keyword>
<dbReference type="PROSITE" id="PS51359">
    <property type="entry name" value="COX5B_2"/>
    <property type="match status" value="1"/>
</dbReference>
<keyword evidence="4" id="KW-1185">Reference proteome</keyword>
<dbReference type="EMBL" id="JAFEMO010000009">
    <property type="protein sequence ID" value="KAH7565097.1"/>
    <property type="molecule type" value="Genomic_DNA"/>
</dbReference>
<proteinExistence type="predicted"/>
<evidence type="ECO:0000256" key="2">
    <source>
        <dbReference type="ARBA" id="ARBA00022833"/>
    </source>
</evidence>